<organism evidence="2">
    <name type="scientific">uncultured Sulfurovum sp</name>
    <dbReference type="NCBI Taxonomy" id="269237"/>
    <lineage>
        <taxon>Bacteria</taxon>
        <taxon>Pseudomonadati</taxon>
        <taxon>Campylobacterota</taxon>
        <taxon>Epsilonproteobacteria</taxon>
        <taxon>Campylobacterales</taxon>
        <taxon>Sulfurovaceae</taxon>
        <taxon>Sulfurovum</taxon>
        <taxon>environmental samples</taxon>
    </lineage>
</organism>
<proteinExistence type="predicted"/>
<keyword evidence="1" id="KW-0472">Membrane</keyword>
<reference evidence="2" key="1">
    <citation type="submission" date="2020-01" db="EMBL/GenBank/DDBJ databases">
        <authorList>
            <person name="Meier V. D."/>
            <person name="Meier V D."/>
        </authorList>
    </citation>
    <scope>NUCLEOTIDE SEQUENCE</scope>
    <source>
        <strain evidence="2">HLG_WM_MAG_03</strain>
    </source>
</reference>
<evidence type="ECO:0000313" key="2">
    <source>
        <dbReference type="EMBL" id="CAA6816936.1"/>
    </source>
</evidence>
<sequence length="75" mass="8198">TSFDGQIPTPVYYIIEGSSECTDATRYTNVAQITIDTPCTCPSYETKSVATLNILTISILMLLTLGISFTRIDKS</sequence>
<name>A0A6S6TPL2_9BACT</name>
<keyword evidence="1" id="KW-0812">Transmembrane</keyword>
<dbReference type="AlphaFoldDB" id="A0A6S6TPL2"/>
<feature type="non-terminal residue" evidence="2">
    <location>
        <position position="1"/>
    </location>
</feature>
<accession>A0A6S6TPL2</accession>
<protein>
    <submittedName>
        <fullName evidence="2">Uncharacterized protein</fullName>
    </submittedName>
</protein>
<evidence type="ECO:0000256" key="1">
    <source>
        <dbReference type="SAM" id="Phobius"/>
    </source>
</evidence>
<feature type="transmembrane region" description="Helical" evidence="1">
    <location>
        <begin position="52"/>
        <end position="72"/>
    </location>
</feature>
<gene>
    <name evidence="2" type="ORF">HELGO_WM48309</name>
</gene>
<dbReference type="EMBL" id="CACVAR010000270">
    <property type="protein sequence ID" value="CAA6816936.1"/>
    <property type="molecule type" value="Genomic_DNA"/>
</dbReference>
<keyword evidence="1" id="KW-1133">Transmembrane helix</keyword>